<reference evidence="1" key="1">
    <citation type="submission" date="2022-03" db="EMBL/GenBank/DDBJ databases">
        <title>Draft genome sequence of Aduncisulcus paluster, a free-living microaerophilic Fornicata.</title>
        <authorList>
            <person name="Yuyama I."/>
            <person name="Kume K."/>
            <person name="Tamura T."/>
            <person name="Inagaki Y."/>
            <person name="Hashimoto T."/>
        </authorList>
    </citation>
    <scope>NUCLEOTIDE SEQUENCE</scope>
    <source>
        <strain evidence="1">NY0171</strain>
    </source>
</reference>
<sequence>MDSWKPEVEKQEAVHRLLTGCCNASSTADHREVYKQEKFLRSKLDDFPAYAALFFASPQYPLNLRRHAGVLLKNSPQSSIISLSSAASEFVTNSVIITLKTPERALYTLATTALARQIAELPNQEGCDILSAKFPMFELIVKKLVEDKQIDAFADLILKVGEDAYSIIASYSKLSDILKMIVYYITGSHCSGPAPKFSPYDPPSDLFQCPDSLKESTIVNLMKSLLPFIIQDSSCITSLFDYYLPITAMRVMHNRESSVLLSICVDTINAILYTSPHSMSATIKPLCEFSIRCISLMGEFQRLDGEIELMKKGGDKDALAELEKKQDSMELGALTSPIVSKFLSMWHNIALTRELMMVVQHFQDDLVPAMILACHKYMSQSSLDKDTSSDATKPFIQFVELWSQVQEARETAIKNRDEDSLVQCNRKLNLIAKLISECQNSADDFMATSSGEATVRRAVCVTAEALTAEFPNSDLCELFLAEIGKYLKSSSMLSQETAIIMIGVVAKNSIDILAKNADQLWDILLPACANPHLPEQMRVSCLWCVGILSESILASAKLDSALKKLFSVCLPLLSSKRQIVRRAVTTCLCVTLETVPHEHSDMYILPIYCSVCECIREYDTCAMEGICDLVVVMCKHNGEAVKKVEELWLADKAFEGLKHTGILPTPSVSCASLPSLSSLFFAIFQKIPLSLIPVLQMLFHYITEATQKILTTVKSSVKNIKLLLMRLLELVSHEWKVFTGEIEKGDGQGILGEDQDMVSTEQQEVGFLKLYLGQMEQILASCASDKTTTLEGSSETMHDEILKLFSFPQISELLSSICSSPYNMLSCDMLRLVGELVIAFPESVAVQSMVVDLIRPMEYFMKGGEMVDPEDMGIAWWFCQALCRSFKRSPFRAHQIEMYVDHGCAIISTEELSRSAPNVYQTVCCAVGGIGCLVAGNRELLQTVVKAGLDMSCLERLVKTLRKMDDHDPEVMYARRGIGCLVAGNRELLQTVVKAGLDMSCLERLVKTLRKMDDHDPEVMYARRGAEEVWKYLQ</sequence>
<dbReference type="Proteomes" id="UP001057375">
    <property type="component" value="Unassembled WGS sequence"/>
</dbReference>
<accession>A0ABQ5KRH1</accession>
<keyword evidence="2" id="KW-1185">Reference proteome</keyword>
<dbReference type="Gene3D" id="1.25.10.10">
    <property type="entry name" value="Leucine-rich Repeat Variant"/>
    <property type="match status" value="3"/>
</dbReference>
<dbReference type="EMBL" id="BQXS01010918">
    <property type="protein sequence ID" value="GKT35078.1"/>
    <property type="molecule type" value="Genomic_DNA"/>
</dbReference>
<evidence type="ECO:0000313" key="1">
    <source>
        <dbReference type="EMBL" id="GKT35078.1"/>
    </source>
</evidence>
<organism evidence="1 2">
    <name type="scientific">Aduncisulcus paluster</name>
    <dbReference type="NCBI Taxonomy" id="2918883"/>
    <lineage>
        <taxon>Eukaryota</taxon>
        <taxon>Metamonada</taxon>
        <taxon>Carpediemonas-like organisms</taxon>
        <taxon>Aduncisulcus</taxon>
    </lineage>
</organism>
<dbReference type="SUPFAM" id="SSF48371">
    <property type="entry name" value="ARM repeat"/>
    <property type="match status" value="1"/>
</dbReference>
<dbReference type="InterPro" id="IPR016024">
    <property type="entry name" value="ARM-type_fold"/>
</dbReference>
<dbReference type="InterPro" id="IPR011989">
    <property type="entry name" value="ARM-like"/>
</dbReference>
<comment type="caution">
    <text evidence="1">The sequence shown here is derived from an EMBL/GenBank/DDBJ whole genome shotgun (WGS) entry which is preliminary data.</text>
</comment>
<gene>
    <name evidence="1" type="ORF">ADUPG1_008310</name>
</gene>
<evidence type="ECO:0000313" key="2">
    <source>
        <dbReference type="Proteomes" id="UP001057375"/>
    </source>
</evidence>
<proteinExistence type="predicted"/>
<protein>
    <submittedName>
        <fullName evidence="1">Uncharacterized protein</fullName>
    </submittedName>
</protein>
<name>A0ABQ5KRH1_9EUKA</name>